<organism evidence="1 2">
    <name type="scientific">Eumeta variegata</name>
    <name type="common">Bagworm moth</name>
    <name type="synonym">Eumeta japonica</name>
    <dbReference type="NCBI Taxonomy" id="151549"/>
    <lineage>
        <taxon>Eukaryota</taxon>
        <taxon>Metazoa</taxon>
        <taxon>Ecdysozoa</taxon>
        <taxon>Arthropoda</taxon>
        <taxon>Hexapoda</taxon>
        <taxon>Insecta</taxon>
        <taxon>Pterygota</taxon>
        <taxon>Neoptera</taxon>
        <taxon>Endopterygota</taxon>
        <taxon>Lepidoptera</taxon>
        <taxon>Glossata</taxon>
        <taxon>Ditrysia</taxon>
        <taxon>Tineoidea</taxon>
        <taxon>Psychidae</taxon>
        <taxon>Oiketicinae</taxon>
        <taxon>Eumeta</taxon>
    </lineage>
</organism>
<dbReference type="Proteomes" id="UP000299102">
    <property type="component" value="Unassembled WGS sequence"/>
</dbReference>
<accession>A0A4C1WKR9</accession>
<dbReference type="AlphaFoldDB" id="A0A4C1WKR9"/>
<keyword evidence="2" id="KW-1185">Reference proteome</keyword>
<protein>
    <submittedName>
        <fullName evidence="1">Uncharacterized protein</fullName>
    </submittedName>
</protein>
<dbReference type="EMBL" id="BGZK01000570">
    <property type="protein sequence ID" value="GBP50704.1"/>
    <property type="molecule type" value="Genomic_DNA"/>
</dbReference>
<proteinExistence type="predicted"/>
<comment type="caution">
    <text evidence="1">The sequence shown here is derived from an EMBL/GenBank/DDBJ whole genome shotgun (WGS) entry which is preliminary data.</text>
</comment>
<evidence type="ECO:0000313" key="2">
    <source>
        <dbReference type="Proteomes" id="UP000299102"/>
    </source>
</evidence>
<name>A0A4C1WKR9_EUMVA</name>
<sequence length="116" mass="13338">MSRSHRLLKTRNRWGTKVLEWRPRTERRSAGERTIWSKSRASASCGWPMIVRRNRSGSILSARWSIARANVTRHEVSEVIRVVRKLIPAPLYNSSATRMCAVSYSIAQSFNSIKPL</sequence>
<gene>
    <name evidence="1" type="ORF">EVAR_34212_1</name>
</gene>
<reference evidence="1 2" key="1">
    <citation type="journal article" date="2019" name="Commun. Biol.">
        <title>The bagworm genome reveals a unique fibroin gene that provides high tensile strength.</title>
        <authorList>
            <person name="Kono N."/>
            <person name="Nakamura H."/>
            <person name="Ohtoshi R."/>
            <person name="Tomita M."/>
            <person name="Numata K."/>
            <person name="Arakawa K."/>
        </authorList>
    </citation>
    <scope>NUCLEOTIDE SEQUENCE [LARGE SCALE GENOMIC DNA]</scope>
</reference>
<evidence type="ECO:0000313" key="1">
    <source>
        <dbReference type="EMBL" id="GBP50704.1"/>
    </source>
</evidence>